<dbReference type="EMBL" id="KV722397">
    <property type="protein sequence ID" value="OCH90838.1"/>
    <property type="molecule type" value="Genomic_DNA"/>
</dbReference>
<gene>
    <name evidence="1" type="ORF">OBBRIDRAFT_730037</name>
</gene>
<evidence type="ECO:0000313" key="2">
    <source>
        <dbReference type="Proteomes" id="UP000250043"/>
    </source>
</evidence>
<dbReference type="Pfam" id="PF18758">
    <property type="entry name" value="KDZ"/>
    <property type="match status" value="1"/>
</dbReference>
<reference evidence="1 2" key="1">
    <citation type="submission" date="2016-07" db="EMBL/GenBank/DDBJ databases">
        <title>Draft genome of the white-rot fungus Obba rivulosa 3A-2.</title>
        <authorList>
            <consortium name="DOE Joint Genome Institute"/>
            <person name="Miettinen O."/>
            <person name="Riley R."/>
            <person name="Acob R."/>
            <person name="Barry K."/>
            <person name="Cullen D."/>
            <person name="De Vries R."/>
            <person name="Hainaut M."/>
            <person name="Hatakka A."/>
            <person name="Henrissat B."/>
            <person name="Hilden K."/>
            <person name="Kuo R."/>
            <person name="Labutti K."/>
            <person name="Lipzen A."/>
            <person name="Makela M.R."/>
            <person name="Sandor L."/>
            <person name="Spatafora J.W."/>
            <person name="Grigoriev I.V."/>
            <person name="Hibbett D.S."/>
        </authorList>
    </citation>
    <scope>NUCLEOTIDE SEQUENCE [LARGE SCALE GENOMIC DNA]</scope>
    <source>
        <strain evidence="1 2">3A-2</strain>
    </source>
</reference>
<organism evidence="1 2">
    <name type="scientific">Obba rivulosa</name>
    <dbReference type="NCBI Taxonomy" id="1052685"/>
    <lineage>
        <taxon>Eukaryota</taxon>
        <taxon>Fungi</taxon>
        <taxon>Dikarya</taxon>
        <taxon>Basidiomycota</taxon>
        <taxon>Agaricomycotina</taxon>
        <taxon>Agaricomycetes</taxon>
        <taxon>Polyporales</taxon>
        <taxon>Gelatoporiaceae</taxon>
        <taxon>Obba</taxon>
    </lineage>
</organism>
<evidence type="ECO:0000313" key="1">
    <source>
        <dbReference type="EMBL" id="OCH90838.1"/>
    </source>
</evidence>
<dbReference type="InterPro" id="IPR040521">
    <property type="entry name" value="KDZ"/>
</dbReference>
<accession>A0A8E2DNQ1</accession>
<sequence>MKRSQISTCAAFQSMLQANIRNAKGLSVTGVGGCTCALHKLWWSNGIGNLQHSKRYV</sequence>
<dbReference type="Proteomes" id="UP000250043">
    <property type="component" value="Unassembled WGS sequence"/>
</dbReference>
<proteinExistence type="predicted"/>
<keyword evidence="2" id="KW-1185">Reference proteome</keyword>
<dbReference type="AlphaFoldDB" id="A0A8E2DNQ1"/>
<protein>
    <submittedName>
        <fullName evidence="1">Uncharacterized protein</fullName>
    </submittedName>
</protein>
<name>A0A8E2DNQ1_9APHY</name>
<dbReference type="OrthoDB" id="3235114at2759"/>